<dbReference type="SUPFAM" id="SSF54285">
    <property type="entry name" value="MoaD/ThiS"/>
    <property type="match status" value="1"/>
</dbReference>
<sequence length="77" mass="8150">MRYWAAAREAAGVPEERVDASGVDAALAEAVARHGDRLERVLRIASLLVDGRRVQRTDPLALTAGSVVEVLPPFAGG</sequence>
<dbReference type="EMBL" id="SGXD01000001">
    <property type="protein sequence ID" value="RZS90778.1"/>
    <property type="molecule type" value="Genomic_DNA"/>
</dbReference>
<dbReference type="Pfam" id="PF02597">
    <property type="entry name" value="ThiS"/>
    <property type="match status" value="1"/>
</dbReference>
<dbReference type="InterPro" id="IPR012675">
    <property type="entry name" value="Beta-grasp_dom_sf"/>
</dbReference>
<dbReference type="Proteomes" id="UP000293638">
    <property type="component" value="Unassembled WGS sequence"/>
</dbReference>
<evidence type="ECO:0000313" key="1">
    <source>
        <dbReference type="EMBL" id="RZS90778.1"/>
    </source>
</evidence>
<dbReference type="InterPro" id="IPR003749">
    <property type="entry name" value="ThiS/MoaD-like"/>
</dbReference>
<evidence type="ECO:0000313" key="2">
    <source>
        <dbReference type="Proteomes" id="UP000293638"/>
    </source>
</evidence>
<reference evidence="1 2" key="1">
    <citation type="submission" date="2019-02" db="EMBL/GenBank/DDBJ databases">
        <title>Genomic Encyclopedia of Type Strains, Phase IV (KMG-IV): sequencing the most valuable type-strain genomes for metagenomic binning, comparative biology and taxonomic classification.</title>
        <authorList>
            <person name="Goeker M."/>
        </authorList>
    </citation>
    <scope>NUCLEOTIDE SEQUENCE [LARGE SCALE GENOMIC DNA]</scope>
    <source>
        <strain evidence="1 2">DSM 45622</strain>
    </source>
</reference>
<dbReference type="AlphaFoldDB" id="A0A4Q7NV85"/>
<proteinExistence type="predicted"/>
<name>A0A4Q7NV85_9ACTN</name>
<dbReference type="Gene3D" id="3.10.20.30">
    <property type="match status" value="1"/>
</dbReference>
<dbReference type="InterPro" id="IPR016155">
    <property type="entry name" value="Mopterin_synth/thiamin_S_b"/>
</dbReference>
<keyword evidence="2" id="KW-1185">Reference proteome</keyword>
<accession>A0A4Q7NV85</accession>
<comment type="caution">
    <text evidence="1">The sequence shown here is derived from an EMBL/GenBank/DDBJ whole genome shotgun (WGS) entry which is preliminary data.</text>
</comment>
<gene>
    <name evidence="1" type="ORF">EV189_0005</name>
</gene>
<organism evidence="1 2">
    <name type="scientific">Motilibacter rhizosphaerae</name>
    <dbReference type="NCBI Taxonomy" id="598652"/>
    <lineage>
        <taxon>Bacteria</taxon>
        <taxon>Bacillati</taxon>
        <taxon>Actinomycetota</taxon>
        <taxon>Actinomycetes</taxon>
        <taxon>Motilibacterales</taxon>
        <taxon>Motilibacteraceae</taxon>
        <taxon>Motilibacter</taxon>
    </lineage>
</organism>
<protein>
    <submittedName>
        <fullName evidence="1">Molybdopterin converting factor small subunit</fullName>
    </submittedName>
</protein>